<sequence>LFDANMQNVWFQQDGVGPHFAVRVRKFLNCSFPNQWISRRGSIEWPARSPDLSIEWLARSPDLSPLDFFFWGQIKSKVYATKP</sequence>
<dbReference type="AlphaFoldDB" id="E2C9R9"/>
<dbReference type="GO" id="GO:0003676">
    <property type="term" value="F:nucleic acid binding"/>
    <property type="evidence" value="ECO:0007669"/>
    <property type="project" value="InterPro"/>
</dbReference>
<evidence type="ECO:0000313" key="2">
    <source>
        <dbReference type="Proteomes" id="UP000008237"/>
    </source>
</evidence>
<dbReference type="Gene3D" id="3.30.420.10">
    <property type="entry name" value="Ribonuclease H-like superfamily/Ribonuclease H"/>
    <property type="match status" value="2"/>
</dbReference>
<dbReference type="PANTHER" id="PTHR47326:SF1">
    <property type="entry name" value="HTH PSQ-TYPE DOMAIN-CONTAINING PROTEIN"/>
    <property type="match status" value="1"/>
</dbReference>
<feature type="non-terminal residue" evidence="1">
    <location>
        <position position="1"/>
    </location>
</feature>
<organism evidence="2">
    <name type="scientific">Harpegnathos saltator</name>
    <name type="common">Jerdon's jumping ant</name>
    <dbReference type="NCBI Taxonomy" id="610380"/>
    <lineage>
        <taxon>Eukaryota</taxon>
        <taxon>Metazoa</taxon>
        <taxon>Ecdysozoa</taxon>
        <taxon>Arthropoda</taxon>
        <taxon>Hexapoda</taxon>
        <taxon>Insecta</taxon>
        <taxon>Pterygota</taxon>
        <taxon>Neoptera</taxon>
        <taxon>Endopterygota</taxon>
        <taxon>Hymenoptera</taxon>
        <taxon>Apocrita</taxon>
        <taxon>Aculeata</taxon>
        <taxon>Formicoidea</taxon>
        <taxon>Formicidae</taxon>
        <taxon>Ponerinae</taxon>
        <taxon>Ponerini</taxon>
        <taxon>Harpegnathos</taxon>
    </lineage>
</organism>
<dbReference type="InParanoid" id="E2C9R9"/>
<reference evidence="1 2" key="1">
    <citation type="journal article" date="2010" name="Science">
        <title>Genomic comparison of the ants Camponotus floridanus and Harpegnathos saltator.</title>
        <authorList>
            <person name="Bonasio R."/>
            <person name="Zhang G."/>
            <person name="Ye C."/>
            <person name="Mutti N.S."/>
            <person name="Fang X."/>
            <person name="Qin N."/>
            <person name="Donahue G."/>
            <person name="Yang P."/>
            <person name="Li Q."/>
            <person name="Li C."/>
            <person name="Zhang P."/>
            <person name="Huang Z."/>
            <person name="Berger S.L."/>
            <person name="Reinberg D."/>
            <person name="Wang J."/>
            <person name="Liebig J."/>
        </authorList>
    </citation>
    <scope>NUCLEOTIDE SEQUENCE [LARGE SCALE GENOMIC DNA]</scope>
    <source>
        <strain evidence="1 2">R22 G/1</strain>
    </source>
</reference>
<name>E2C9R9_HARSA</name>
<protein>
    <recommendedName>
        <fullName evidence="3">Transposable element Tc3 transposase</fullName>
    </recommendedName>
</protein>
<gene>
    <name evidence="1" type="ORF">EAI_05234</name>
</gene>
<dbReference type="PANTHER" id="PTHR47326">
    <property type="entry name" value="TRANSPOSABLE ELEMENT TC3 TRANSPOSASE-LIKE PROTEIN"/>
    <property type="match status" value="1"/>
</dbReference>
<feature type="non-terminal residue" evidence="1">
    <location>
        <position position="83"/>
    </location>
</feature>
<proteinExistence type="predicted"/>
<accession>E2C9R9</accession>
<dbReference type="Proteomes" id="UP000008237">
    <property type="component" value="Unassembled WGS sequence"/>
</dbReference>
<dbReference type="EMBL" id="GL453897">
    <property type="protein sequence ID" value="EFN75309.1"/>
    <property type="molecule type" value="Genomic_DNA"/>
</dbReference>
<keyword evidence="2" id="KW-1185">Reference proteome</keyword>
<evidence type="ECO:0000313" key="1">
    <source>
        <dbReference type="EMBL" id="EFN75309.1"/>
    </source>
</evidence>
<dbReference type="STRING" id="610380.E2C9R9"/>
<evidence type="ECO:0008006" key="3">
    <source>
        <dbReference type="Google" id="ProtNLM"/>
    </source>
</evidence>
<dbReference type="InterPro" id="IPR036397">
    <property type="entry name" value="RNaseH_sf"/>
</dbReference>